<reference evidence="8 9" key="1">
    <citation type="journal article" date="2018" name="Nat. Ecol. Evol.">
        <title>Genomic signatures of mitonuclear coevolution across populations of Tigriopus californicus.</title>
        <authorList>
            <person name="Barreto F.S."/>
            <person name="Watson E.T."/>
            <person name="Lima T.G."/>
            <person name="Willett C.S."/>
            <person name="Edmands S."/>
            <person name="Li W."/>
            <person name="Burton R.S."/>
        </authorList>
    </citation>
    <scope>NUCLEOTIDE SEQUENCE [LARGE SCALE GENOMIC DNA]</scope>
    <source>
        <strain evidence="8 9">San Diego</strain>
    </source>
</reference>
<accession>A0A553PT87</accession>
<gene>
    <name evidence="8" type="ORF">TCAL_04707</name>
</gene>
<dbReference type="PANTHER" id="PTHR11132">
    <property type="entry name" value="SOLUTE CARRIER FAMILY 35"/>
    <property type="match status" value="1"/>
</dbReference>
<feature type="transmembrane region" description="Helical" evidence="6">
    <location>
        <begin position="324"/>
        <end position="345"/>
    </location>
</feature>
<comment type="caution">
    <text evidence="8">The sequence shown here is derived from an EMBL/GenBank/DDBJ whole genome shotgun (WGS) entry which is preliminary data.</text>
</comment>
<name>A0A553PT87_TIGCA</name>
<feature type="transmembrane region" description="Helical" evidence="6">
    <location>
        <begin position="152"/>
        <end position="169"/>
    </location>
</feature>
<evidence type="ECO:0000256" key="2">
    <source>
        <dbReference type="ARBA" id="ARBA00022692"/>
    </source>
</evidence>
<protein>
    <recommendedName>
        <fullName evidence="7">Sugar phosphate transporter domain-containing protein</fullName>
    </recommendedName>
</protein>
<feature type="transmembrane region" description="Helical" evidence="6">
    <location>
        <begin position="120"/>
        <end position="140"/>
    </location>
</feature>
<evidence type="ECO:0000313" key="9">
    <source>
        <dbReference type="Proteomes" id="UP000318571"/>
    </source>
</evidence>
<feature type="region of interest" description="Disordered" evidence="5">
    <location>
        <begin position="1"/>
        <end position="42"/>
    </location>
</feature>
<feature type="transmembrane region" description="Helical" evidence="6">
    <location>
        <begin position="181"/>
        <end position="197"/>
    </location>
</feature>
<evidence type="ECO:0000256" key="3">
    <source>
        <dbReference type="ARBA" id="ARBA00022989"/>
    </source>
</evidence>
<evidence type="ECO:0000313" key="8">
    <source>
        <dbReference type="EMBL" id="TRY80887.1"/>
    </source>
</evidence>
<dbReference type="EMBL" id="VCGU01000001">
    <property type="protein sequence ID" value="TRY80887.1"/>
    <property type="molecule type" value="Genomic_DNA"/>
</dbReference>
<feature type="transmembrane region" description="Helical" evidence="6">
    <location>
        <begin position="297"/>
        <end position="318"/>
    </location>
</feature>
<keyword evidence="3 6" id="KW-1133">Transmembrane helix</keyword>
<organism evidence="8 9">
    <name type="scientific">Tigriopus californicus</name>
    <name type="common">Marine copepod</name>
    <dbReference type="NCBI Taxonomy" id="6832"/>
    <lineage>
        <taxon>Eukaryota</taxon>
        <taxon>Metazoa</taxon>
        <taxon>Ecdysozoa</taxon>
        <taxon>Arthropoda</taxon>
        <taxon>Crustacea</taxon>
        <taxon>Multicrustacea</taxon>
        <taxon>Hexanauplia</taxon>
        <taxon>Copepoda</taxon>
        <taxon>Harpacticoida</taxon>
        <taxon>Harpacticidae</taxon>
        <taxon>Tigriopus</taxon>
    </lineage>
</organism>
<dbReference type="GO" id="GO:0016020">
    <property type="term" value="C:membrane"/>
    <property type="evidence" value="ECO:0007669"/>
    <property type="project" value="UniProtKB-SubCell"/>
</dbReference>
<dbReference type="AlphaFoldDB" id="A0A553PT87"/>
<keyword evidence="9" id="KW-1185">Reference proteome</keyword>
<feature type="compositionally biased region" description="Polar residues" evidence="5">
    <location>
        <begin position="23"/>
        <end position="38"/>
    </location>
</feature>
<feature type="transmembrane region" description="Helical" evidence="6">
    <location>
        <begin position="86"/>
        <end position="108"/>
    </location>
</feature>
<feature type="transmembrane region" description="Helical" evidence="6">
    <location>
        <begin position="54"/>
        <end position="74"/>
    </location>
</feature>
<dbReference type="Proteomes" id="UP000318571">
    <property type="component" value="Chromosome 12"/>
</dbReference>
<feature type="transmembrane region" description="Helical" evidence="6">
    <location>
        <begin position="271"/>
        <end position="290"/>
    </location>
</feature>
<evidence type="ECO:0000256" key="6">
    <source>
        <dbReference type="SAM" id="Phobius"/>
    </source>
</evidence>
<dbReference type="STRING" id="6832.A0A553PT87"/>
<feature type="transmembrane region" description="Helical" evidence="6">
    <location>
        <begin position="203"/>
        <end position="220"/>
    </location>
</feature>
<keyword evidence="2 6" id="KW-0812">Transmembrane</keyword>
<evidence type="ECO:0000259" key="7">
    <source>
        <dbReference type="Pfam" id="PF03151"/>
    </source>
</evidence>
<dbReference type="InterPro" id="IPR004853">
    <property type="entry name" value="Sugar_P_trans_dom"/>
</dbReference>
<feature type="domain" description="Sugar phosphate transporter" evidence="7">
    <location>
        <begin position="58"/>
        <end position="342"/>
    </location>
</feature>
<keyword evidence="4 6" id="KW-0472">Membrane</keyword>
<comment type="subcellular location">
    <subcellularLocation>
        <location evidence="1">Membrane</location>
        <topology evidence="1">Multi-pass membrane protein</topology>
    </subcellularLocation>
</comment>
<sequence>MKHFQNEANEEPITSGSDDESPSKSLISSTPPGLNVTDSRGGVGGHIMENPHNLVTRLLAALFYGVASFLIMVVNKNVLTTQRFPSFQVLGLGQMVATISVLFIGRLFRIVTFPTFSPDIFRKIWPLPLFYIGNMIFGLGGTKELSLPMMTVLRRFSILMTMMGECYVLKNRPRMSVQISVYIMIFGAMVAACNDLAFNFKGYVYILLNDICTAAQGVYMKKKLDAKDLGKYGLMFYNAIFMFIPAVLIAFNTGEFEKVTDYPGLHDPFFIFMFTLSSVFGFILIFATVCCTQYNSALTTSIVGCLKNVLITYSGMVIGGDYVFSMWNFMGLNISIMGSLLYTGVTFSSKSSPKLTAASAKSTTVV</sequence>
<evidence type="ECO:0000256" key="4">
    <source>
        <dbReference type="ARBA" id="ARBA00023136"/>
    </source>
</evidence>
<evidence type="ECO:0000256" key="1">
    <source>
        <dbReference type="ARBA" id="ARBA00004141"/>
    </source>
</evidence>
<dbReference type="Pfam" id="PF03151">
    <property type="entry name" value="TPT"/>
    <property type="match status" value="1"/>
</dbReference>
<dbReference type="InterPro" id="IPR050186">
    <property type="entry name" value="TPT_transporter"/>
</dbReference>
<dbReference type="OMA" id="VWMLINC"/>
<proteinExistence type="predicted"/>
<feature type="transmembrane region" description="Helical" evidence="6">
    <location>
        <begin position="232"/>
        <end position="251"/>
    </location>
</feature>
<evidence type="ECO:0000256" key="5">
    <source>
        <dbReference type="SAM" id="MobiDB-lite"/>
    </source>
</evidence>